<protein>
    <submittedName>
        <fullName evidence="1">Uncharacterized protein</fullName>
    </submittedName>
</protein>
<organism evidence="1 2">
    <name type="scientific">Steinernema carpocapsae</name>
    <name type="common">Entomopathogenic nematode</name>
    <dbReference type="NCBI Taxonomy" id="34508"/>
    <lineage>
        <taxon>Eukaryota</taxon>
        <taxon>Metazoa</taxon>
        <taxon>Ecdysozoa</taxon>
        <taxon>Nematoda</taxon>
        <taxon>Chromadorea</taxon>
        <taxon>Rhabditida</taxon>
        <taxon>Tylenchina</taxon>
        <taxon>Panagrolaimomorpha</taxon>
        <taxon>Strongyloidoidea</taxon>
        <taxon>Steinernematidae</taxon>
        <taxon>Steinernema</taxon>
    </lineage>
</organism>
<dbReference type="EMBL" id="CM016762">
    <property type="protein sequence ID" value="TMS36805.1"/>
    <property type="molecule type" value="Genomic_DNA"/>
</dbReference>
<reference evidence="1 2" key="1">
    <citation type="journal article" date="2015" name="Genome Biol.">
        <title>Comparative genomics of Steinernema reveals deeply conserved gene regulatory networks.</title>
        <authorList>
            <person name="Dillman A.R."/>
            <person name="Macchietto M."/>
            <person name="Porter C.F."/>
            <person name="Rogers A."/>
            <person name="Williams B."/>
            <person name="Antoshechkin I."/>
            <person name="Lee M.M."/>
            <person name="Goodwin Z."/>
            <person name="Lu X."/>
            <person name="Lewis E.E."/>
            <person name="Goodrich-Blair H."/>
            <person name="Stock S.P."/>
            <person name="Adams B.J."/>
            <person name="Sternberg P.W."/>
            <person name="Mortazavi A."/>
        </authorList>
    </citation>
    <scope>NUCLEOTIDE SEQUENCE [LARGE SCALE GENOMIC DNA]</scope>
    <source>
        <strain evidence="1 2">ALL</strain>
    </source>
</reference>
<reference evidence="1 2" key="2">
    <citation type="journal article" date="2019" name="G3 (Bethesda)">
        <title>Hybrid Assembly of the Genome of the Entomopathogenic Nematode Steinernema carpocapsae Identifies the X-Chromosome.</title>
        <authorList>
            <person name="Serra L."/>
            <person name="Macchietto M."/>
            <person name="Macias-Munoz A."/>
            <person name="McGill C.J."/>
            <person name="Rodriguez I.M."/>
            <person name="Rodriguez B."/>
            <person name="Murad R."/>
            <person name="Mortazavi A."/>
        </authorList>
    </citation>
    <scope>NUCLEOTIDE SEQUENCE [LARGE SCALE GENOMIC DNA]</scope>
    <source>
        <strain evidence="1 2">ALL</strain>
    </source>
</reference>
<name>A0A4U8UVK9_STECR</name>
<dbReference type="Proteomes" id="UP000298663">
    <property type="component" value="Chromosome X"/>
</dbReference>
<comment type="caution">
    <text evidence="1">The sequence shown here is derived from an EMBL/GenBank/DDBJ whole genome shotgun (WGS) entry which is preliminary data.</text>
</comment>
<gene>
    <name evidence="1" type="ORF">L596_003886</name>
</gene>
<sequence>MYLRLPMETANVPPVFLYSRIRSAQRQFNNSIPTNIYYATDGSECLKGICVHAVFIILFCENTDLYISTIVHIHLSVCMRLLESQRTSSAGIL</sequence>
<dbReference type="EMBL" id="AZBU02000001">
    <property type="protein sequence ID" value="TMS36805.1"/>
    <property type="molecule type" value="Genomic_DNA"/>
</dbReference>
<dbReference type="AlphaFoldDB" id="A0A4U8UVK9"/>
<evidence type="ECO:0000313" key="1">
    <source>
        <dbReference type="EMBL" id="TMS36805.1"/>
    </source>
</evidence>
<accession>A0A4U8UVK9</accession>
<proteinExistence type="predicted"/>
<keyword evidence="2" id="KW-1185">Reference proteome</keyword>
<evidence type="ECO:0000313" key="2">
    <source>
        <dbReference type="Proteomes" id="UP000298663"/>
    </source>
</evidence>